<dbReference type="PANTHER" id="PTHR45849">
    <property type="entry name" value="FACT COMPLEX SUBUNIT SSRP1"/>
    <property type="match status" value="1"/>
</dbReference>
<dbReference type="Gene3D" id="2.30.29.150">
    <property type="match status" value="1"/>
</dbReference>
<dbReference type="InterPro" id="IPR000969">
    <property type="entry name" value="SSRP1/POB3"/>
</dbReference>
<dbReference type="InterPro" id="IPR011993">
    <property type="entry name" value="PH-like_dom_sf"/>
</dbReference>
<dbReference type="VEuPathDB" id="FungiDB:H257_09138"/>
<dbReference type="InterPro" id="IPR048993">
    <property type="entry name" value="SSRP1-like_PH1"/>
</dbReference>
<evidence type="ECO:0000256" key="9">
    <source>
        <dbReference type="RuleBase" id="RU364013"/>
    </source>
</evidence>
<evidence type="ECO:0000259" key="11">
    <source>
        <dbReference type="PROSITE" id="PS50192"/>
    </source>
</evidence>
<dbReference type="InterPro" id="IPR013719">
    <property type="entry name" value="RTT106/SPT16-like_middle_dom"/>
</dbReference>
<evidence type="ECO:0000256" key="10">
    <source>
        <dbReference type="SAM" id="Phobius"/>
    </source>
</evidence>
<evidence type="ECO:0000256" key="1">
    <source>
        <dbReference type="ARBA" id="ARBA00010060"/>
    </source>
</evidence>
<evidence type="ECO:0000256" key="4">
    <source>
        <dbReference type="ARBA" id="ARBA00022763"/>
    </source>
</evidence>
<dbReference type="Proteomes" id="UP000286510">
    <property type="component" value="Unassembled WGS sequence"/>
</dbReference>
<dbReference type="GO" id="GO:0003677">
    <property type="term" value="F:DNA binding"/>
    <property type="evidence" value="ECO:0007669"/>
    <property type="project" value="InterPro"/>
</dbReference>
<dbReference type="InterPro" id="IPR038167">
    <property type="entry name" value="SSRP1_sf"/>
</dbReference>
<evidence type="ECO:0000256" key="7">
    <source>
        <dbReference type="ARBA" id="ARBA00023204"/>
    </source>
</evidence>
<dbReference type="Pfam" id="PF17292">
    <property type="entry name" value="POB3_N"/>
    <property type="match status" value="1"/>
</dbReference>
<dbReference type="GO" id="GO:0006260">
    <property type="term" value="P:DNA replication"/>
    <property type="evidence" value="ECO:0007669"/>
    <property type="project" value="UniProtKB-KW"/>
</dbReference>
<keyword evidence="7 9" id="KW-0234">DNA repair</keyword>
<dbReference type="InterPro" id="IPR035417">
    <property type="entry name" value="SSRP1/POB3_N"/>
</dbReference>
<keyword evidence="6 9" id="KW-0804">Transcription</keyword>
<dbReference type="SMART" id="SM01287">
    <property type="entry name" value="Rtt106"/>
    <property type="match status" value="1"/>
</dbReference>
<comment type="caution">
    <text evidence="12">The sequence shown here is derived from an EMBL/GenBank/DDBJ whole genome shotgun (WGS) entry which is preliminary data.</text>
</comment>
<dbReference type="GO" id="GO:0016192">
    <property type="term" value="P:vesicle-mediated transport"/>
    <property type="evidence" value="ECO:0007669"/>
    <property type="project" value="InterPro"/>
</dbReference>
<dbReference type="InterPro" id="IPR010989">
    <property type="entry name" value="SNARE"/>
</dbReference>
<comment type="subcellular location">
    <subcellularLocation>
        <location evidence="9">Nucleus</location>
    </subcellularLocation>
    <subcellularLocation>
        <location evidence="9">Chromosome</location>
    </subcellularLocation>
</comment>
<dbReference type="CDD" id="cd13231">
    <property type="entry name" value="PH2_SSRP1-like"/>
    <property type="match status" value="1"/>
</dbReference>
<organism evidence="12 13">
    <name type="scientific">Aphanomyces astaci</name>
    <name type="common">Crayfish plague agent</name>
    <dbReference type="NCBI Taxonomy" id="112090"/>
    <lineage>
        <taxon>Eukaryota</taxon>
        <taxon>Sar</taxon>
        <taxon>Stramenopiles</taxon>
        <taxon>Oomycota</taxon>
        <taxon>Saprolegniomycetes</taxon>
        <taxon>Saprolegniales</taxon>
        <taxon>Verrucalvaceae</taxon>
        <taxon>Aphanomyces</taxon>
    </lineage>
</organism>
<protein>
    <recommendedName>
        <fullName evidence="9">FACT complex subunit SSRP1</fullName>
    </recommendedName>
</protein>
<dbReference type="GO" id="GO:0035101">
    <property type="term" value="C:FACT complex"/>
    <property type="evidence" value="ECO:0007669"/>
    <property type="project" value="TreeGrafter"/>
</dbReference>
<dbReference type="Gene3D" id="1.20.5.110">
    <property type="match status" value="1"/>
</dbReference>
<comment type="similarity">
    <text evidence="1 9">Belongs to the SSRP1 family.</text>
</comment>
<keyword evidence="10" id="KW-1133">Transmembrane helix</keyword>
<evidence type="ECO:0000313" key="12">
    <source>
        <dbReference type="EMBL" id="RHZ04265.1"/>
    </source>
</evidence>
<dbReference type="InterPro" id="IPR024954">
    <property type="entry name" value="SSRP1_DD"/>
</dbReference>
<feature type="domain" description="T-SNARE coiled-coil homology" evidence="11">
    <location>
        <begin position="606"/>
        <end position="668"/>
    </location>
</feature>
<keyword evidence="10" id="KW-0472">Membrane</keyword>
<dbReference type="Pfam" id="PF08512">
    <property type="entry name" value="Rttp106-like_middle"/>
    <property type="match status" value="1"/>
</dbReference>
<dbReference type="Pfam" id="PF21103">
    <property type="entry name" value="PH1_SSRP1-like"/>
    <property type="match status" value="1"/>
</dbReference>
<dbReference type="SUPFAM" id="SSF50729">
    <property type="entry name" value="PH domain-like"/>
    <property type="match status" value="1"/>
</dbReference>
<keyword evidence="3 9" id="KW-0235">DNA replication</keyword>
<evidence type="ECO:0000256" key="8">
    <source>
        <dbReference type="ARBA" id="ARBA00023242"/>
    </source>
</evidence>
<evidence type="ECO:0000256" key="5">
    <source>
        <dbReference type="ARBA" id="ARBA00023015"/>
    </source>
</evidence>
<proteinExistence type="inferred from homology"/>
<dbReference type="EMBL" id="QUTF01017492">
    <property type="protein sequence ID" value="RHZ04265.1"/>
    <property type="molecule type" value="Genomic_DNA"/>
</dbReference>
<evidence type="ECO:0000256" key="3">
    <source>
        <dbReference type="ARBA" id="ARBA00022705"/>
    </source>
</evidence>
<dbReference type="CDD" id="cd15844">
    <property type="entry name" value="SNARE_syntaxin5"/>
    <property type="match status" value="1"/>
</dbReference>
<feature type="non-terminal residue" evidence="12">
    <location>
        <position position="1"/>
    </location>
</feature>
<sequence length="697" mass="77036">GDHLVCSACWGRSNGVLVLSKTGLVWRSRQTEAQKKVAKDDIADMRWCAVGARHCHVKVTTKAGKAVVRFTELKVADVKAICKYVEDVWGHIVDEETLACSGHNWGQLAVQGDTLNFVAHNQRGGGGGVGGVVELPLGLIAQCALPSKTELEFQFHDDDTVAGDEEALVDMRVYVPAAATGGVTTLAERLKNEIIDRANIRHVTGNAIVELDDAKGTFVTPRGRYAIDLFASFLRLHGKTYDYKILYSNISRCFLLQLPSSTNMAFVISLDEPIRQGKQRYPHLVLQLASTPEVHVDVKLPPQDLDAFNESLHQRMTGALPQLVATLFKHVVGKKVFTSGSFLTHTRTRAVKCALKANAGLLFPLEKSLLFIHKPPTYIRYSDVETIEFQRYTGQSGSSLSRNFDLVVTTRPVGDDDEPHDIMFNAIDRREFPELSQFLAAKKLRILSFVAAFMEETHDVKVSAGSSAAHGEGGAWGPVGMEKCHNVEVSVESGAVQRRGGPRRMVLVEHHEGGQQGLHRFAFSVAFEEVGGDMTDRTHEFRTLCQNQIPVVAQPVKVRKQTNMFNDPTSQINELTQLVKQDITLIHTKLDDLEVLDPAQFVVPEQGYADSRAEAVSNIQSHIVELGELFQRLSVMISAQGDSVRIIDENVDDAVVNVHQGTRQLEMFRDSLSNSALMMKVGGILLVFVVLFLFFMA</sequence>
<reference evidence="12 13" key="1">
    <citation type="submission" date="2018-08" db="EMBL/GenBank/DDBJ databases">
        <title>Aphanomyces genome sequencing and annotation.</title>
        <authorList>
            <person name="Minardi D."/>
            <person name="Oidtmann B."/>
            <person name="Van Der Giezen M."/>
            <person name="Studholme D.J."/>
        </authorList>
    </citation>
    <scope>NUCLEOTIDE SEQUENCE [LARGE SCALE GENOMIC DNA]</scope>
    <source>
        <strain evidence="12 13">FDL457</strain>
    </source>
</reference>
<keyword evidence="4 9" id="KW-0227">DNA damage</keyword>
<evidence type="ECO:0000256" key="6">
    <source>
        <dbReference type="ARBA" id="ARBA00023163"/>
    </source>
</evidence>
<keyword evidence="2 9" id="KW-0158">Chromosome</keyword>
<dbReference type="FunFam" id="2.30.29.150:FF:000001">
    <property type="entry name" value="Fact complex subunit ssrp1"/>
    <property type="match status" value="1"/>
</dbReference>
<dbReference type="CDD" id="cd13230">
    <property type="entry name" value="PH1_SSRP1-like"/>
    <property type="match status" value="1"/>
</dbReference>
<dbReference type="SMART" id="SM00397">
    <property type="entry name" value="t_SNARE"/>
    <property type="match status" value="1"/>
</dbReference>
<dbReference type="SUPFAM" id="SSF47661">
    <property type="entry name" value="t-snare proteins"/>
    <property type="match status" value="1"/>
</dbReference>
<gene>
    <name evidence="12" type="ORF">DYB26_007225</name>
</gene>
<accession>A0A3R7AHD3</accession>
<dbReference type="Gene3D" id="2.30.29.30">
    <property type="entry name" value="Pleckstrin-homology domain (PH domain)/Phosphotyrosine-binding domain (PTB)"/>
    <property type="match status" value="2"/>
</dbReference>
<dbReference type="Pfam" id="PF03531">
    <property type="entry name" value="SSrecog"/>
    <property type="match status" value="1"/>
</dbReference>
<comment type="function">
    <text evidence="9">Component of the FACT complex, a general chromatin factor that acts to reorganize nucleosomes. The FACT complex is involved in multiple processes that require DNA as a template such as mRNA elongation, DNA replication and DNA repair. During transcription elongation the FACT complex acts as a histone chaperone that both destabilizes and restores nucleosomal structure. It facilitates the passage of RNA polymerase II and transcription by promoting the dissociation of one histone H2A-H2B dimer from the nucleosome, then subsequently promotes the reestablishment of the nucleosome following the passage of RNA polymerase II.</text>
</comment>
<dbReference type="AlphaFoldDB" id="A0A3R7AHD3"/>
<dbReference type="VEuPathDB" id="FungiDB:H257_09140"/>
<evidence type="ECO:0000256" key="2">
    <source>
        <dbReference type="ARBA" id="ARBA00022454"/>
    </source>
</evidence>
<dbReference type="GO" id="GO:0016020">
    <property type="term" value="C:membrane"/>
    <property type="evidence" value="ECO:0007669"/>
    <property type="project" value="InterPro"/>
</dbReference>
<dbReference type="GO" id="GO:0042393">
    <property type="term" value="F:histone binding"/>
    <property type="evidence" value="ECO:0007669"/>
    <property type="project" value="TreeGrafter"/>
</dbReference>
<dbReference type="PRINTS" id="PR00887">
    <property type="entry name" value="SSRCOGNITION"/>
</dbReference>
<feature type="transmembrane region" description="Helical" evidence="10">
    <location>
        <begin position="677"/>
        <end position="696"/>
    </location>
</feature>
<dbReference type="InterPro" id="IPR050454">
    <property type="entry name" value="RTT106/SSRP1_HistChap/FACT"/>
</dbReference>
<keyword evidence="8 9" id="KW-0539">Nucleus</keyword>
<keyword evidence="10" id="KW-0812">Transmembrane</keyword>
<dbReference type="GO" id="GO:0006281">
    <property type="term" value="P:DNA repair"/>
    <property type="evidence" value="ECO:0007669"/>
    <property type="project" value="UniProtKB-KW"/>
</dbReference>
<dbReference type="Gene3D" id="2.30.29.220">
    <property type="entry name" value="Structure-specific recognition protein (SSRP1)"/>
    <property type="match status" value="1"/>
</dbReference>
<dbReference type="PROSITE" id="PS50192">
    <property type="entry name" value="T_SNARE"/>
    <property type="match status" value="1"/>
</dbReference>
<dbReference type="PANTHER" id="PTHR45849:SF1">
    <property type="entry name" value="FACT COMPLEX SUBUNIT SSRP1"/>
    <property type="match status" value="1"/>
</dbReference>
<evidence type="ECO:0000313" key="13">
    <source>
        <dbReference type="Proteomes" id="UP000286510"/>
    </source>
</evidence>
<name>A0A3R7AHD3_APHAT</name>
<dbReference type="InterPro" id="IPR000727">
    <property type="entry name" value="T_SNARE_dom"/>
</dbReference>
<dbReference type="GO" id="GO:0031491">
    <property type="term" value="F:nucleosome binding"/>
    <property type="evidence" value="ECO:0007669"/>
    <property type="project" value="TreeGrafter"/>
</dbReference>
<keyword evidence="5 9" id="KW-0805">Transcription regulation</keyword>